<accession>A0AAD7IB21</accession>
<dbReference type="AlphaFoldDB" id="A0AAD7IB21"/>
<protein>
    <submittedName>
        <fullName evidence="2">Uncharacterized protein</fullName>
    </submittedName>
</protein>
<comment type="caution">
    <text evidence="2">The sequence shown here is derived from an EMBL/GenBank/DDBJ whole genome shotgun (WGS) entry which is preliminary data.</text>
</comment>
<gene>
    <name evidence="2" type="ORF">DFH07DRAFT_778868</name>
</gene>
<feature type="region of interest" description="Disordered" evidence="1">
    <location>
        <begin position="1"/>
        <end position="58"/>
    </location>
</feature>
<evidence type="ECO:0000256" key="1">
    <source>
        <dbReference type="SAM" id="MobiDB-lite"/>
    </source>
</evidence>
<feature type="compositionally biased region" description="Basic residues" evidence="1">
    <location>
        <begin position="36"/>
        <end position="47"/>
    </location>
</feature>
<organism evidence="2 3">
    <name type="scientific">Mycena maculata</name>
    <dbReference type="NCBI Taxonomy" id="230809"/>
    <lineage>
        <taxon>Eukaryota</taxon>
        <taxon>Fungi</taxon>
        <taxon>Dikarya</taxon>
        <taxon>Basidiomycota</taxon>
        <taxon>Agaricomycotina</taxon>
        <taxon>Agaricomycetes</taxon>
        <taxon>Agaricomycetidae</taxon>
        <taxon>Agaricales</taxon>
        <taxon>Marasmiineae</taxon>
        <taxon>Mycenaceae</taxon>
        <taxon>Mycena</taxon>
    </lineage>
</organism>
<proteinExistence type="predicted"/>
<evidence type="ECO:0000313" key="2">
    <source>
        <dbReference type="EMBL" id="KAJ7739075.1"/>
    </source>
</evidence>
<dbReference type="Proteomes" id="UP001215280">
    <property type="component" value="Unassembled WGS sequence"/>
</dbReference>
<name>A0AAD7IB21_9AGAR</name>
<keyword evidence="3" id="KW-1185">Reference proteome</keyword>
<reference evidence="2" key="1">
    <citation type="submission" date="2023-03" db="EMBL/GenBank/DDBJ databases">
        <title>Massive genome expansion in bonnet fungi (Mycena s.s.) driven by repeated elements and novel gene families across ecological guilds.</title>
        <authorList>
            <consortium name="Lawrence Berkeley National Laboratory"/>
            <person name="Harder C.B."/>
            <person name="Miyauchi S."/>
            <person name="Viragh M."/>
            <person name="Kuo A."/>
            <person name="Thoen E."/>
            <person name="Andreopoulos B."/>
            <person name="Lu D."/>
            <person name="Skrede I."/>
            <person name="Drula E."/>
            <person name="Henrissat B."/>
            <person name="Morin E."/>
            <person name="Kohler A."/>
            <person name="Barry K."/>
            <person name="LaButti K."/>
            <person name="Morin E."/>
            <person name="Salamov A."/>
            <person name="Lipzen A."/>
            <person name="Mereny Z."/>
            <person name="Hegedus B."/>
            <person name="Baldrian P."/>
            <person name="Stursova M."/>
            <person name="Weitz H."/>
            <person name="Taylor A."/>
            <person name="Grigoriev I.V."/>
            <person name="Nagy L.G."/>
            <person name="Martin F."/>
            <person name="Kauserud H."/>
        </authorList>
    </citation>
    <scope>NUCLEOTIDE SEQUENCE</scope>
    <source>
        <strain evidence="2">CBHHK188m</strain>
    </source>
</reference>
<sequence>MGRTAKHRSLSQQASASRERSLKYIRSPQGQIARAASRRPKHHRKGKPAPLGTLPNLRPPTQQMIDLYSQALPLGAPLFKAALRSPDALDESELARWKKEPPFVEDEDPTDPSSPAYMSFTKSLVDVLHGVRLREQNARDAELREAVETKGREFVMQELQREVAVMWSCWERMEVFMGERRYHPYHQSREFTMLEHYVQWLARTIFHLTHLKFLE</sequence>
<dbReference type="EMBL" id="JARJLG010000134">
    <property type="protein sequence ID" value="KAJ7739075.1"/>
    <property type="molecule type" value="Genomic_DNA"/>
</dbReference>
<evidence type="ECO:0000313" key="3">
    <source>
        <dbReference type="Proteomes" id="UP001215280"/>
    </source>
</evidence>